<dbReference type="Gene3D" id="3.60.10.10">
    <property type="entry name" value="Endonuclease/exonuclease/phosphatase"/>
    <property type="match status" value="1"/>
</dbReference>
<organism evidence="3 4">
    <name type="scientific">Lentzea indica</name>
    <dbReference type="NCBI Taxonomy" id="2604800"/>
    <lineage>
        <taxon>Bacteria</taxon>
        <taxon>Bacillati</taxon>
        <taxon>Actinomycetota</taxon>
        <taxon>Actinomycetes</taxon>
        <taxon>Pseudonocardiales</taxon>
        <taxon>Pseudonocardiaceae</taxon>
        <taxon>Lentzea</taxon>
    </lineage>
</organism>
<keyword evidence="3" id="KW-0255">Endonuclease</keyword>
<reference evidence="3 4" key="1">
    <citation type="submission" date="2019-08" db="EMBL/GenBank/DDBJ databases">
        <title>Lentzea from Indian Himalayas.</title>
        <authorList>
            <person name="Mandal S."/>
            <person name="Mallick Gupta A."/>
            <person name="Maiti P.K."/>
            <person name="Sarkar J."/>
            <person name="Mandal S."/>
        </authorList>
    </citation>
    <scope>NUCLEOTIDE SEQUENCE [LARGE SCALE GENOMIC DNA]</scope>
    <source>
        <strain evidence="3 4">PSKA42</strain>
    </source>
</reference>
<dbReference type="Proteomes" id="UP001515943">
    <property type="component" value="Unassembled WGS sequence"/>
</dbReference>
<protein>
    <submittedName>
        <fullName evidence="3">Endonuclease</fullName>
    </submittedName>
</protein>
<dbReference type="Pfam" id="PF22669">
    <property type="entry name" value="Exo_endo_phos2"/>
    <property type="match status" value="1"/>
</dbReference>
<evidence type="ECO:0000313" key="4">
    <source>
        <dbReference type="Proteomes" id="UP001515943"/>
    </source>
</evidence>
<dbReference type="InterPro" id="IPR036691">
    <property type="entry name" value="Endo/exonu/phosph_ase_sf"/>
</dbReference>
<evidence type="ECO:0000259" key="2">
    <source>
        <dbReference type="PROSITE" id="PS51752"/>
    </source>
</evidence>
<feature type="domain" description="Jacalin-type lectin" evidence="2">
    <location>
        <begin position="300"/>
        <end position="439"/>
    </location>
</feature>
<dbReference type="PANTHER" id="PTHR16320:SF1">
    <property type="entry name" value="SPHINGOMYELINASE DDB_G0288017"/>
    <property type="match status" value="1"/>
</dbReference>
<dbReference type="InterPro" id="IPR001229">
    <property type="entry name" value="Jacalin-like_lectin_dom"/>
</dbReference>
<keyword evidence="4" id="KW-1185">Reference proteome</keyword>
<dbReference type="PROSITE" id="PS51752">
    <property type="entry name" value="JACALIN_LECTIN"/>
    <property type="match status" value="1"/>
</dbReference>
<dbReference type="InterPro" id="IPR038772">
    <property type="entry name" value="Sph/SMPD2-like"/>
</dbReference>
<evidence type="ECO:0000256" key="1">
    <source>
        <dbReference type="SAM" id="SignalP"/>
    </source>
</evidence>
<comment type="caution">
    <text evidence="3">The sequence shown here is derived from an EMBL/GenBank/DDBJ whole genome shotgun (WGS) entry which is preliminary data.</text>
</comment>
<keyword evidence="3" id="KW-0378">Hydrolase</keyword>
<evidence type="ECO:0000313" key="3">
    <source>
        <dbReference type="EMBL" id="NKE61447.1"/>
    </source>
</evidence>
<sequence>MVRLVKTVAAVGLSAASVLSGAVVPAAAAPPSGGTFSVLSYNVAGLPEGLSSGNPKVNTPIIGQRIRPYDIVHVQEDFNYHASLYANNTHPVRTPTSGGVPFGDGLNTLSNHPYTDLTRDKWDKCNGTDCLTPKGFTWSRVQVAEGVLIDFYNVHANAGSNEPDLAARRANISELSRFITANSAGNAVVVAGDTNTRYTRSGDNIRELLTANGLTDAWVQEERGGVPPAAGSPTIGCDDQNITDACEVVDKILYRGNRYITLNLSRYGNENAAFRTADNKMLSDHYPIAADFRWTLNPALSLSDAFGGPHGTPFTDVASVPLAQRVTKLGLRAGARVDQVGLTLADGTSYSHGGNGGTAQELTLAEGEYLKSVTLHSAQRNGHTRIFYAGFATNTGRTLSGGSQTSSSVTFTAPAGWQIAGFHGRSGAEVDSLGVIYTRIA</sequence>
<keyword evidence="1" id="KW-0732">Signal</keyword>
<dbReference type="Gene3D" id="2.100.10.30">
    <property type="entry name" value="Jacalin-like lectin domain"/>
    <property type="match status" value="1"/>
</dbReference>
<dbReference type="InterPro" id="IPR036404">
    <property type="entry name" value="Jacalin-like_lectin_dom_sf"/>
</dbReference>
<keyword evidence="3" id="KW-0540">Nuclease</keyword>
<dbReference type="SMART" id="SM00915">
    <property type="entry name" value="Jacalin"/>
    <property type="match status" value="1"/>
</dbReference>
<gene>
    <name evidence="3" type="ORF">FXN61_33680</name>
</gene>
<dbReference type="PANTHER" id="PTHR16320">
    <property type="entry name" value="SPHINGOMYELINASE FAMILY MEMBER"/>
    <property type="match status" value="1"/>
</dbReference>
<dbReference type="SUPFAM" id="SSF51101">
    <property type="entry name" value="Mannose-binding lectins"/>
    <property type="match status" value="1"/>
</dbReference>
<dbReference type="Pfam" id="PF01419">
    <property type="entry name" value="Jacalin"/>
    <property type="match status" value="1"/>
</dbReference>
<dbReference type="CDD" id="cd09615">
    <property type="entry name" value="Jacalin_EEP"/>
    <property type="match status" value="1"/>
</dbReference>
<dbReference type="SUPFAM" id="SSF56219">
    <property type="entry name" value="DNase I-like"/>
    <property type="match status" value="1"/>
</dbReference>
<feature type="chain" id="PRO_5045539344" evidence="1">
    <location>
        <begin position="29"/>
        <end position="441"/>
    </location>
</feature>
<dbReference type="InterPro" id="IPR000300">
    <property type="entry name" value="IPPc"/>
</dbReference>
<name>A0ABX1FSB6_9PSEU</name>
<feature type="signal peptide" evidence="1">
    <location>
        <begin position="1"/>
        <end position="28"/>
    </location>
</feature>
<proteinExistence type="predicted"/>
<dbReference type="GO" id="GO:0004519">
    <property type="term" value="F:endonuclease activity"/>
    <property type="evidence" value="ECO:0007669"/>
    <property type="project" value="UniProtKB-KW"/>
</dbReference>
<dbReference type="EMBL" id="VSRL01000175">
    <property type="protein sequence ID" value="NKE61447.1"/>
    <property type="molecule type" value="Genomic_DNA"/>
</dbReference>
<accession>A0ABX1FSB6</accession>